<evidence type="ECO:0000256" key="3">
    <source>
        <dbReference type="ARBA" id="ARBA00022490"/>
    </source>
</evidence>
<organism evidence="9 10">
    <name type="scientific">Anoxynatronum buryatiense</name>
    <dbReference type="NCBI Taxonomy" id="489973"/>
    <lineage>
        <taxon>Bacteria</taxon>
        <taxon>Bacillati</taxon>
        <taxon>Bacillota</taxon>
        <taxon>Clostridia</taxon>
        <taxon>Eubacteriales</taxon>
        <taxon>Clostridiaceae</taxon>
        <taxon>Anoxynatronum</taxon>
    </lineage>
</organism>
<dbReference type="AlphaFoldDB" id="A0AA45WUD0"/>
<evidence type="ECO:0000313" key="10">
    <source>
        <dbReference type="Proteomes" id="UP001158066"/>
    </source>
</evidence>
<gene>
    <name evidence="9" type="ORF">SAMN06296020_10359</name>
</gene>
<proteinExistence type="inferred from homology"/>
<evidence type="ECO:0000256" key="5">
    <source>
        <dbReference type="ARBA" id="ARBA00023054"/>
    </source>
</evidence>
<protein>
    <submittedName>
        <fullName evidence="9">Cell division initiation protein</fullName>
    </submittedName>
</protein>
<reference evidence="9" key="1">
    <citation type="submission" date="2017-05" db="EMBL/GenBank/DDBJ databases">
        <authorList>
            <person name="Varghese N."/>
            <person name="Submissions S."/>
        </authorList>
    </citation>
    <scope>NUCLEOTIDE SEQUENCE</scope>
    <source>
        <strain evidence="9">Su22</strain>
    </source>
</reference>
<comment type="subcellular location">
    <subcellularLocation>
        <location evidence="1">Cytoplasm</location>
    </subcellularLocation>
</comment>
<dbReference type="GO" id="GO:0051301">
    <property type="term" value="P:cell division"/>
    <property type="evidence" value="ECO:0007669"/>
    <property type="project" value="UniProtKB-KW"/>
</dbReference>
<dbReference type="GO" id="GO:0005737">
    <property type="term" value="C:cytoplasm"/>
    <property type="evidence" value="ECO:0007669"/>
    <property type="project" value="UniProtKB-SubCell"/>
</dbReference>
<keyword evidence="6" id="KW-0131">Cell cycle</keyword>
<keyword evidence="3" id="KW-0963">Cytoplasm</keyword>
<evidence type="ECO:0000256" key="6">
    <source>
        <dbReference type="ARBA" id="ARBA00023306"/>
    </source>
</evidence>
<evidence type="ECO:0000256" key="8">
    <source>
        <dbReference type="SAM" id="MobiDB-lite"/>
    </source>
</evidence>
<comment type="similarity">
    <text evidence="2">Belongs to the DivIVA family.</text>
</comment>
<feature type="region of interest" description="Disordered" evidence="8">
    <location>
        <begin position="164"/>
        <end position="186"/>
    </location>
</feature>
<feature type="compositionally biased region" description="Basic and acidic residues" evidence="8">
    <location>
        <begin position="164"/>
        <end position="175"/>
    </location>
</feature>
<dbReference type="Pfam" id="PF05103">
    <property type="entry name" value="DivIVA"/>
    <property type="match status" value="1"/>
</dbReference>
<evidence type="ECO:0000256" key="7">
    <source>
        <dbReference type="SAM" id="Coils"/>
    </source>
</evidence>
<dbReference type="PANTHER" id="PTHR35794">
    <property type="entry name" value="CELL DIVISION PROTEIN DIVIVA"/>
    <property type="match status" value="1"/>
</dbReference>
<keyword evidence="5 7" id="KW-0175">Coiled coil</keyword>
<dbReference type="NCBIfam" id="TIGR03544">
    <property type="entry name" value="DivI1A_domain"/>
    <property type="match status" value="1"/>
</dbReference>
<name>A0AA45WUD0_9CLOT</name>
<accession>A0AA45WUD0</accession>
<keyword evidence="4 9" id="KW-0132">Cell division</keyword>
<keyword evidence="10" id="KW-1185">Reference proteome</keyword>
<evidence type="ECO:0000256" key="4">
    <source>
        <dbReference type="ARBA" id="ARBA00022618"/>
    </source>
</evidence>
<evidence type="ECO:0000256" key="1">
    <source>
        <dbReference type="ARBA" id="ARBA00004496"/>
    </source>
</evidence>
<evidence type="ECO:0000313" key="9">
    <source>
        <dbReference type="EMBL" id="SMP46795.1"/>
    </source>
</evidence>
<dbReference type="RefSeq" id="WP_283408339.1">
    <property type="nucleotide sequence ID" value="NZ_FXUF01000003.1"/>
</dbReference>
<evidence type="ECO:0000256" key="2">
    <source>
        <dbReference type="ARBA" id="ARBA00009008"/>
    </source>
</evidence>
<dbReference type="PANTHER" id="PTHR35794:SF2">
    <property type="entry name" value="CELL DIVISION PROTEIN DIVIVA"/>
    <property type="match status" value="1"/>
</dbReference>
<dbReference type="EMBL" id="FXUF01000003">
    <property type="protein sequence ID" value="SMP46795.1"/>
    <property type="molecule type" value="Genomic_DNA"/>
</dbReference>
<dbReference type="Proteomes" id="UP001158066">
    <property type="component" value="Unassembled WGS sequence"/>
</dbReference>
<dbReference type="InterPro" id="IPR007793">
    <property type="entry name" value="DivIVA_fam"/>
</dbReference>
<sequence>MITPLDIQNKEFKKSVRGYNESEVDAFLDQVMADYEQLFKENMELKEQLERDSKQVEKYKQMEETLKETLVVAQSSAEELRSNALKKADLLVEEAEMRAKEIVASARRELERIHAHQDEVLQQIQIFKTRFKTLLQAQLETIVSDTDEIANDLKKYTHRNHTVTRPEDHILERFNTDPAANRSEEE</sequence>
<comment type="caution">
    <text evidence="9">The sequence shown here is derived from an EMBL/GenBank/DDBJ whole genome shotgun (WGS) entry which is preliminary data.</text>
</comment>
<dbReference type="InterPro" id="IPR019933">
    <property type="entry name" value="DivIVA_domain"/>
</dbReference>
<feature type="coiled-coil region" evidence="7">
    <location>
        <begin position="28"/>
        <end position="69"/>
    </location>
</feature>
<dbReference type="Gene3D" id="6.10.250.660">
    <property type="match status" value="1"/>
</dbReference>